<keyword evidence="2" id="KW-1003">Cell membrane</keyword>
<keyword evidence="7" id="KW-1185">Reference proteome</keyword>
<dbReference type="GO" id="GO:0015697">
    <property type="term" value="P:quaternary ammonium group transport"/>
    <property type="evidence" value="ECO:0007669"/>
    <property type="project" value="UniProtKB-ARBA"/>
</dbReference>
<dbReference type="InterPro" id="IPR008995">
    <property type="entry name" value="Mo/tungstate-bd_C_term_dom"/>
</dbReference>
<dbReference type="InterPro" id="IPR050093">
    <property type="entry name" value="ABC_SmlMolc_Importer"/>
</dbReference>
<dbReference type="GO" id="GO:0022857">
    <property type="term" value="F:transmembrane transporter activity"/>
    <property type="evidence" value="ECO:0007669"/>
    <property type="project" value="InterPro"/>
</dbReference>
<evidence type="ECO:0000313" key="7">
    <source>
        <dbReference type="Proteomes" id="UP000248856"/>
    </source>
</evidence>
<evidence type="ECO:0000256" key="4">
    <source>
        <dbReference type="ARBA" id="ARBA00022840"/>
    </source>
</evidence>
<dbReference type="GO" id="GO:0016887">
    <property type="term" value="F:ATP hydrolysis activity"/>
    <property type="evidence" value="ECO:0007669"/>
    <property type="project" value="InterPro"/>
</dbReference>
<keyword evidence="4 6" id="KW-0067">ATP-binding</keyword>
<dbReference type="Pfam" id="PF08402">
    <property type="entry name" value="TOBE_2"/>
    <property type="match status" value="1"/>
</dbReference>
<sequence length="344" mass="36527">MSLLLDHVTYRYPGSPHGLHGVSLDVATGELVAVIGPSGSGKSTLLQLVAGLEGAGRHAGRIVLCGEDLARTPVHRRGIGMVFQSYALFPHMPVIDNVAYGLRMRGAAPQACRRRALELLETVGLADRAAHHVAQLSGGQQQRVALARALAIDPRALLLDEPLSALDAGVRGHLRDQIRLLQRRFGATTLLVTHDQEEALAMADRVALLQDGRVLQFATPRELYEAPASRAVARFVGQSTLWPARVAGPDRIDLGFAQLAAPTGTRAAGAQVHVLVRPEHVAADPAPGALNRLEGRAGAQRYLGSTTRYDFAVPGAPTPLLAESPRPAHAAVAIAPGHLRLLDD</sequence>
<dbReference type="EMBL" id="QLTA01000054">
    <property type="protein sequence ID" value="RAR76115.1"/>
    <property type="molecule type" value="Genomic_DNA"/>
</dbReference>
<evidence type="ECO:0000256" key="1">
    <source>
        <dbReference type="ARBA" id="ARBA00022448"/>
    </source>
</evidence>
<organism evidence="6 7">
    <name type="scientific">Paracidovorax anthurii</name>
    <dbReference type="NCBI Taxonomy" id="78229"/>
    <lineage>
        <taxon>Bacteria</taxon>
        <taxon>Pseudomonadati</taxon>
        <taxon>Pseudomonadota</taxon>
        <taxon>Betaproteobacteria</taxon>
        <taxon>Burkholderiales</taxon>
        <taxon>Comamonadaceae</taxon>
        <taxon>Paracidovorax</taxon>
    </lineage>
</organism>
<dbReference type="GO" id="GO:0005524">
    <property type="term" value="F:ATP binding"/>
    <property type="evidence" value="ECO:0007669"/>
    <property type="project" value="UniProtKB-KW"/>
</dbReference>
<comment type="caution">
    <text evidence="6">The sequence shown here is derived from an EMBL/GenBank/DDBJ whole genome shotgun (WGS) entry which is preliminary data.</text>
</comment>
<proteinExistence type="predicted"/>
<dbReference type="OrthoDB" id="5298774at2"/>
<evidence type="ECO:0000256" key="3">
    <source>
        <dbReference type="ARBA" id="ARBA00022741"/>
    </source>
</evidence>
<dbReference type="InterPro" id="IPR013611">
    <property type="entry name" value="Transp-assoc_OB_typ2"/>
</dbReference>
<dbReference type="FunFam" id="3.40.50.300:FF:000425">
    <property type="entry name" value="Probable ABC transporter, ATP-binding subunit"/>
    <property type="match status" value="1"/>
</dbReference>
<keyword evidence="1" id="KW-0813">Transport</keyword>
<dbReference type="SUPFAM" id="SSF52540">
    <property type="entry name" value="P-loop containing nucleoside triphosphate hydrolases"/>
    <property type="match status" value="1"/>
</dbReference>
<dbReference type="Proteomes" id="UP000248856">
    <property type="component" value="Unassembled WGS sequence"/>
</dbReference>
<dbReference type="InterPro" id="IPR017871">
    <property type="entry name" value="ABC_transporter-like_CS"/>
</dbReference>
<name>A0A328YTI3_9BURK</name>
<dbReference type="PANTHER" id="PTHR42781">
    <property type="entry name" value="SPERMIDINE/PUTRESCINE IMPORT ATP-BINDING PROTEIN POTA"/>
    <property type="match status" value="1"/>
</dbReference>
<dbReference type="InterPro" id="IPR027417">
    <property type="entry name" value="P-loop_NTPase"/>
</dbReference>
<gene>
    <name evidence="6" type="ORF">AX018_105417</name>
</gene>
<dbReference type="Gene3D" id="3.40.50.300">
    <property type="entry name" value="P-loop containing nucleotide triphosphate hydrolases"/>
    <property type="match status" value="1"/>
</dbReference>
<protein>
    <submittedName>
        <fullName evidence="6">Putative spermidine/putrescine transport system ATP-binding protein</fullName>
    </submittedName>
</protein>
<dbReference type="SUPFAM" id="SSF50331">
    <property type="entry name" value="MOP-like"/>
    <property type="match status" value="1"/>
</dbReference>
<dbReference type="InterPro" id="IPR003593">
    <property type="entry name" value="AAA+_ATPase"/>
</dbReference>
<dbReference type="InterPro" id="IPR003439">
    <property type="entry name" value="ABC_transporter-like_ATP-bd"/>
</dbReference>
<dbReference type="RefSeq" id="WP_111881085.1">
    <property type="nucleotide sequence ID" value="NZ_CBCSGC010000031.1"/>
</dbReference>
<evidence type="ECO:0000313" key="6">
    <source>
        <dbReference type="EMBL" id="RAR76115.1"/>
    </source>
</evidence>
<accession>A0A328YTI3</accession>
<dbReference type="PROSITE" id="PS50893">
    <property type="entry name" value="ABC_TRANSPORTER_2"/>
    <property type="match status" value="1"/>
</dbReference>
<keyword evidence="3" id="KW-0547">Nucleotide-binding</keyword>
<dbReference type="GO" id="GO:0043190">
    <property type="term" value="C:ATP-binding cassette (ABC) transporter complex"/>
    <property type="evidence" value="ECO:0007669"/>
    <property type="project" value="InterPro"/>
</dbReference>
<dbReference type="AlphaFoldDB" id="A0A328YTI3"/>
<evidence type="ECO:0000256" key="2">
    <source>
        <dbReference type="ARBA" id="ARBA00022475"/>
    </source>
</evidence>
<reference evidence="6 7" key="1">
    <citation type="submission" date="2018-06" db="EMBL/GenBank/DDBJ databases">
        <title>Genomic Encyclopedia of Archaeal and Bacterial Type Strains, Phase II (KMG-II): from individual species to whole genera.</title>
        <authorList>
            <person name="Goeker M."/>
        </authorList>
    </citation>
    <scope>NUCLEOTIDE SEQUENCE [LARGE SCALE GENOMIC DNA]</scope>
    <source>
        <strain evidence="6 7">CFPB 3232</strain>
    </source>
</reference>
<dbReference type="Gene3D" id="2.40.50.100">
    <property type="match status" value="1"/>
</dbReference>
<dbReference type="Pfam" id="PF00005">
    <property type="entry name" value="ABC_tran"/>
    <property type="match status" value="1"/>
</dbReference>
<dbReference type="SMART" id="SM00382">
    <property type="entry name" value="AAA"/>
    <property type="match status" value="1"/>
</dbReference>
<dbReference type="PANTHER" id="PTHR42781:SF4">
    <property type="entry name" value="SPERMIDINE_PUTRESCINE IMPORT ATP-BINDING PROTEIN POTA"/>
    <property type="match status" value="1"/>
</dbReference>
<keyword evidence="2" id="KW-0472">Membrane</keyword>
<feature type="domain" description="ABC transporter" evidence="5">
    <location>
        <begin position="3"/>
        <end position="236"/>
    </location>
</feature>
<dbReference type="PROSITE" id="PS00211">
    <property type="entry name" value="ABC_TRANSPORTER_1"/>
    <property type="match status" value="1"/>
</dbReference>
<evidence type="ECO:0000259" key="5">
    <source>
        <dbReference type="PROSITE" id="PS50893"/>
    </source>
</evidence>